<keyword evidence="3 8" id="KW-1134">Transmembrane beta strand</keyword>
<dbReference type="Pfam" id="PF07715">
    <property type="entry name" value="Plug"/>
    <property type="match status" value="1"/>
</dbReference>
<keyword evidence="2 8" id="KW-0813">Transport</keyword>
<comment type="subcellular location">
    <subcellularLocation>
        <location evidence="1 8">Cell outer membrane</location>
        <topology evidence="1 8">Multi-pass membrane protein</topology>
    </subcellularLocation>
</comment>
<dbReference type="Gene3D" id="2.40.170.20">
    <property type="entry name" value="TonB-dependent receptor, beta-barrel domain"/>
    <property type="match status" value="1"/>
</dbReference>
<dbReference type="EMBL" id="CP058595">
    <property type="protein sequence ID" value="QLG44756.1"/>
    <property type="molecule type" value="Genomic_DNA"/>
</dbReference>
<organism evidence="11 12">
    <name type="scientific">Costertonia aggregata</name>
    <dbReference type="NCBI Taxonomy" id="343403"/>
    <lineage>
        <taxon>Bacteria</taxon>
        <taxon>Pseudomonadati</taxon>
        <taxon>Bacteroidota</taxon>
        <taxon>Flavobacteriia</taxon>
        <taxon>Flavobacteriales</taxon>
        <taxon>Flavobacteriaceae</taxon>
        <taxon>Costertonia</taxon>
    </lineage>
</organism>
<keyword evidence="7 8" id="KW-0998">Cell outer membrane</keyword>
<dbReference type="InterPro" id="IPR023997">
    <property type="entry name" value="TonB-dep_OMP_SusC/RagA_CS"/>
</dbReference>
<evidence type="ECO:0000259" key="10">
    <source>
        <dbReference type="Pfam" id="PF07715"/>
    </source>
</evidence>
<keyword evidence="5 9" id="KW-0732">Signal</keyword>
<dbReference type="Pfam" id="PF13715">
    <property type="entry name" value="CarbopepD_reg_2"/>
    <property type="match status" value="1"/>
</dbReference>
<evidence type="ECO:0000256" key="8">
    <source>
        <dbReference type="PROSITE-ProRule" id="PRU01360"/>
    </source>
</evidence>
<dbReference type="SUPFAM" id="SSF49464">
    <property type="entry name" value="Carboxypeptidase regulatory domain-like"/>
    <property type="match status" value="1"/>
</dbReference>
<keyword evidence="4 8" id="KW-0812">Transmembrane</keyword>
<dbReference type="NCBIfam" id="TIGR04056">
    <property type="entry name" value="OMP_RagA_SusC"/>
    <property type="match status" value="1"/>
</dbReference>
<dbReference type="InterPro" id="IPR023996">
    <property type="entry name" value="TonB-dep_OMP_SusC/RagA"/>
</dbReference>
<evidence type="ECO:0000256" key="7">
    <source>
        <dbReference type="ARBA" id="ARBA00023237"/>
    </source>
</evidence>
<dbReference type="PROSITE" id="PS52016">
    <property type="entry name" value="TONB_DEPENDENT_REC_3"/>
    <property type="match status" value="1"/>
</dbReference>
<evidence type="ECO:0000313" key="11">
    <source>
        <dbReference type="EMBL" id="QLG44756.1"/>
    </source>
</evidence>
<dbReference type="Gene3D" id="2.60.40.1120">
    <property type="entry name" value="Carboxypeptidase-like, regulatory domain"/>
    <property type="match status" value="1"/>
</dbReference>
<feature type="chain" id="PRO_5028936752" evidence="9">
    <location>
        <begin position="23"/>
        <end position="1040"/>
    </location>
</feature>
<evidence type="ECO:0000256" key="3">
    <source>
        <dbReference type="ARBA" id="ARBA00022452"/>
    </source>
</evidence>
<dbReference type="InterPro" id="IPR036942">
    <property type="entry name" value="Beta-barrel_TonB_sf"/>
</dbReference>
<gene>
    <name evidence="11" type="ORF">HYG79_05135</name>
</gene>
<evidence type="ECO:0000256" key="9">
    <source>
        <dbReference type="SAM" id="SignalP"/>
    </source>
</evidence>
<evidence type="ECO:0000313" key="12">
    <source>
        <dbReference type="Proteomes" id="UP000509302"/>
    </source>
</evidence>
<dbReference type="InterPro" id="IPR039426">
    <property type="entry name" value="TonB-dep_rcpt-like"/>
</dbReference>
<accession>A0A7H9AMS8</accession>
<evidence type="ECO:0000256" key="6">
    <source>
        <dbReference type="ARBA" id="ARBA00023136"/>
    </source>
</evidence>
<dbReference type="InterPro" id="IPR012910">
    <property type="entry name" value="Plug_dom"/>
</dbReference>
<protein>
    <submittedName>
        <fullName evidence="11">SusC/RagA family TonB-linked outer membrane protein</fullName>
    </submittedName>
</protein>
<proteinExistence type="inferred from homology"/>
<evidence type="ECO:0000256" key="1">
    <source>
        <dbReference type="ARBA" id="ARBA00004571"/>
    </source>
</evidence>
<dbReference type="PANTHER" id="PTHR30069">
    <property type="entry name" value="TONB-DEPENDENT OUTER MEMBRANE RECEPTOR"/>
    <property type="match status" value="1"/>
</dbReference>
<keyword evidence="12" id="KW-1185">Reference proteome</keyword>
<feature type="domain" description="TonB-dependent receptor plug" evidence="10">
    <location>
        <begin position="118"/>
        <end position="238"/>
    </location>
</feature>
<dbReference type="SUPFAM" id="SSF56935">
    <property type="entry name" value="Porins"/>
    <property type="match status" value="1"/>
</dbReference>
<dbReference type="AlphaFoldDB" id="A0A7H9AMS8"/>
<dbReference type="NCBIfam" id="TIGR04057">
    <property type="entry name" value="SusC_RagA_signa"/>
    <property type="match status" value="1"/>
</dbReference>
<comment type="similarity">
    <text evidence="8">Belongs to the TonB-dependent receptor family.</text>
</comment>
<evidence type="ECO:0000256" key="5">
    <source>
        <dbReference type="ARBA" id="ARBA00022729"/>
    </source>
</evidence>
<dbReference type="RefSeq" id="WP_179241088.1">
    <property type="nucleotide sequence ID" value="NZ_CP058595.1"/>
</dbReference>
<reference evidence="11 12" key="1">
    <citation type="journal article" date="2006" name="Int. J. Syst. Evol. Microbiol.">
        <title>Costertonia aggregata gen. nov., sp. nov., a mesophilic marine bacterium of the family Flavobacteriaceae, isolated from a mature biofilm.</title>
        <authorList>
            <person name="Kwon K.K."/>
            <person name="Lee Y.K."/>
            <person name="Lee H.K."/>
        </authorList>
    </citation>
    <scope>NUCLEOTIDE SEQUENCE [LARGE SCALE GENOMIC DNA]</scope>
    <source>
        <strain evidence="11 12">KCCM 42265</strain>
    </source>
</reference>
<dbReference type="GO" id="GO:0044718">
    <property type="term" value="P:siderophore transmembrane transport"/>
    <property type="evidence" value="ECO:0007669"/>
    <property type="project" value="TreeGrafter"/>
</dbReference>
<dbReference type="KEGG" id="cagg:HYG79_05135"/>
<evidence type="ECO:0000256" key="4">
    <source>
        <dbReference type="ARBA" id="ARBA00022692"/>
    </source>
</evidence>
<dbReference type="GO" id="GO:0009279">
    <property type="term" value="C:cell outer membrane"/>
    <property type="evidence" value="ECO:0007669"/>
    <property type="project" value="UniProtKB-SubCell"/>
</dbReference>
<sequence length="1040" mass="112348">MNQKLKYVLMFVALLFAGSIAAQTVTGTVTDASGVPLPGVNVVEKGTSNGTATDFDGNYAINLSGSSDILVFSSLGYATKEVSVSGQSTVNTTLDEDSSQLDEVVVTALGIKRETKALGYSITEVDGEEISTVKTVNGINALQGKIAGVNITQNSTGAAGSSRVIIRGNSTLTGNNQPLYVVDGIPIGNDNNGSASLWGGSDGGDGISSIAPDLIESISVLKGGAASALYGSRGANGVILITTKGGKKQEGFGIEYSSTVNFDVVNTDIQDFQTEYGQGTLGRVPATQQEAIDLGFSSWGPRYNGSPVIQWDGVERPYSRVGNNIKNFYRTGTTFINTLAFSTANDKSNLRFSFTDLTNSDIVPNSGLNRKTFSLNAGTVLAEKLTLQVNSQYIVEDVVNRPRLSDSPGNANFTVGVLPGNVDVRNMNPGADEDGNERQINGNVFSTNPYFAAFNFRNEDKKNRIIASASLRYDILDWLYVTARIGTDHSTLRTTRITPTGTLFNPLGDMNELNRRFTQIDSDVILGVDKDITEKFALTTFVGANKNSIEREDLNLGGNQFIVPGLFDIANLRNQSRNRDFNKREIGSLYGSMELSYNNFAYITFTGRNDWFSTLSFPGKTTPNNDFYSSINGSLILSDMIEMPTFVNFLKLRGGYSQVAGGAQEAYQLGLTYEIFGQGHLGQPLGRITGGTVPNADLVPFNKNEVEIGLDARFFDNRLSVDLAYYANETTNDIVNVTTSVGSGFGAASANLGKLENEGVELLISGTPIRNENFTWTTTLNASFNESKITATNADNSDIALDEPRTRNVRIQQIVGEPFGVIFGTSYVRDNNGNIVYDIDGDGVPIARQGERKILGEGVPPWNFGWTNTIRYKNFSLNFLIDAKFGGQLFSGTNSTAYGAGLHKNTLAGRENGLTISGVDGATFDADAGTGTAFTTTVAPEDLQIYWGRVNDIAEEFVEDADYIKFRQMSLGYTLPSKVLDKTFLQSVTVNLIGQNLFFLSRTIENVDPESTYNAGNSQGLEYFGVPLTRSYGLSLNVKF</sequence>
<dbReference type="Proteomes" id="UP000509302">
    <property type="component" value="Chromosome"/>
</dbReference>
<dbReference type="PANTHER" id="PTHR30069:SF29">
    <property type="entry name" value="HEMOGLOBIN AND HEMOGLOBIN-HAPTOGLOBIN-BINDING PROTEIN 1-RELATED"/>
    <property type="match status" value="1"/>
</dbReference>
<evidence type="ECO:0000256" key="2">
    <source>
        <dbReference type="ARBA" id="ARBA00022448"/>
    </source>
</evidence>
<dbReference type="Gene3D" id="2.170.130.10">
    <property type="entry name" value="TonB-dependent receptor, plug domain"/>
    <property type="match status" value="1"/>
</dbReference>
<keyword evidence="6 8" id="KW-0472">Membrane</keyword>
<dbReference type="InterPro" id="IPR037066">
    <property type="entry name" value="Plug_dom_sf"/>
</dbReference>
<feature type="signal peptide" evidence="9">
    <location>
        <begin position="1"/>
        <end position="22"/>
    </location>
</feature>
<dbReference type="InterPro" id="IPR008969">
    <property type="entry name" value="CarboxyPept-like_regulatory"/>
</dbReference>
<name>A0A7H9AMS8_9FLAO</name>
<dbReference type="GO" id="GO:0015344">
    <property type="term" value="F:siderophore uptake transmembrane transporter activity"/>
    <property type="evidence" value="ECO:0007669"/>
    <property type="project" value="TreeGrafter"/>
</dbReference>